<comment type="caution">
    <text evidence="2">The sequence shown here is derived from an EMBL/GenBank/DDBJ whole genome shotgun (WGS) entry which is preliminary data.</text>
</comment>
<dbReference type="Proteomes" id="UP001260980">
    <property type="component" value="Unassembled WGS sequence"/>
</dbReference>
<dbReference type="SUPFAM" id="SSF109854">
    <property type="entry name" value="DinB/YfiT-like putative metalloenzymes"/>
    <property type="match status" value="1"/>
</dbReference>
<dbReference type="InterPro" id="IPR034660">
    <property type="entry name" value="DinB/YfiT-like"/>
</dbReference>
<organism evidence="2 3">
    <name type="scientific">Paenibacillus violae</name>
    <dbReference type="NCBI Taxonomy" id="3077234"/>
    <lineage>
        <taxon>Bacteria</taxon>
        <taxon>Bacillati</taxon>
        <taxon>Bacillota</taxon>
        <taxon>Bacilli</taxon>
        <taxon>Bacillales</taxon>
        <taxon>Paenibacillaceae</taxon>
        <taxon>Paenibacillus</taxon>
    </lineage>
</organism>
<dbReference type="EMBL" id="JAWCUD010000004">
    <property type="protein sequence ID" value="MDU0202272.1"/>
    <property type="molecule type" value="Genomic_DNA"/>
</dbReference>
<name>A0ABU3REK8_9BACL</name>
<dbReference type="InterPro" id="IPR024775">
    <property type="entry name" value="DinB-like"/>
</dbReference>
<accession>A0ABU3REK8</accession>
<dbReference type="Gene3D" id="1.20.120.450">
    <property type="entry name" value="dinb family like domain"/>
    <property type="match status" value="1"/>
</dbReference>
<keyword evidence="3" id="KW-1185">Reference proteome</keyword>
<sequence length="160" mass="17901">MSETIIGTAKTVRQVVLHKVQSIPEELFDVQADSYNNTIRWNVGHMIYWMDAYMKIGFAKDSMIPESYATYFNSGTSPASWTHIPPSKEELIVQLSAQLNQISELSPESLEATFESPLPFGPLTFYKVGELLNFGVVHEGMHLATCDCLLKVIQSKSVQA</sequence>
<gene>
    <name evidence="2" type="ORF">RQP52_14305</name>
</gene>
<feature type="domain" description="DinB-like" evidence="1">
    <location>
        <begin position="11"/>
        <end position="145"/>
    </location>
</feature>
<evidence type="ECO:0000313" key="2">
    <source>
        <dbReference type="EMBL" id="MDU0202272.1"/>
    </source>
</evidence>
<evidence type="ECO:0000313" key="3">
    <source>
        <dbReference type="Proteomes" id="UP001260980"/>
    </source>
</evidence>
<dbReference type="Pfam" id="PF12867">
    <property type="entry name" value="DinB_2"/>
    <property type="match status" value="1"/>
</dbReference>
<protein>
    <submittedName>
        <fullName evidence="2">DinB family protein</fullName>
    </submittedName>
</protein>
<evidence type="ECO:0000259" key="1">
    <source>
        <dbReference type="Pfam" id="PF12867"/>
    </source>
</evidence>
<proteinExistence type="predicted"/>
<dbReference type="RefSeq" id="WP_315952332.1">
    <property type="nucleotide sequence ID" value="NZ_JAWCUD010000004.1"/>
</dbReference>
<reference evidence="2 3" key="1">
    <citation type="submission" date="2023-10" db="EMBL/GenBank/DDBJ databases">
        <title>Paenibacillus strain PFR10 Genome sequencing and assembly.</title>
        <authorList>
            <person name="Kim I."/>
        </authorList>
    </citation>
    <scope>NUCLEOTIDE SEQUENCE [LARGE SCALE GENOMIC DNA]</scope>
    <source>
        <strain evidence="2 3">PFR10</strain>
    </source>
</reference>